<dbReference type="GO" id="GO:0015889">
    <property type="term" value="P:cobalamin transport"/>
    <property type="evidence" value="ECO:0007669"/>
    <property type="project" value="InterPro"/>
</dbReference>
<dbReference type="Gene3D" id="1.50.10.20">
    <property type="match status" value="2"/>
</dbReference>
<dbReference type="PANTHER" id="PTHR10559">
    <property type="entry name" value="TRANSCOBALAMIN-1/GASTRIC INTRINSIC FACTOR"/>
    <property type="match status" value="1"/>
</dbReference>
<evidence type="ECO:0000256" key="2">
    <source>
        <dbReference type="ARBA" id="ARBA00006449"/>
    </source>
</evidence>
<evidence type="ECO:0000256" key="3">
    <source>
        <dbReference type="ARBA" id="ARBA00022426"/>
    </source>
</evidence>
<sequence>MEESKLMDDTVFRTTFIRLLKNLLKTAEKLEETFKDLNENTKKTEKDHQLCTICEVSKENYSRLNPLLSTMIHSKYARGIQAANVLLSLRLVGIQDKNLEQLFQEVRDSEVKKGSDLTSGQLALVILSLRACQNSDESVTYFPLVSQLEEKFQKEIENMGVPDGNPLTNYYQLSLDLLTLCLFNGSYSITEVKNYFTPENKNFYFGGQFSVDTGAMAVLALTCVKRSIMNRQIQTNGEDLQYINNYTESLVKKILSEKKGNGLIGNIYSTGEAMQALFVSPNYYNKNEWNCQQTLDTVLKEISQGAFDMPTAAAQILPALMGKTYLDVNNVSSCASGPGHLNISIHEPIPVEPTISPTWISVNYTVQINETFFTEVTVPKGSVFLDVMEEAQKINQTAFRFTFVESSWGPYITSVQGLEENHNDRTYWQLLSGGEPVSQGVGNYVVHNGENLELMTDSFIRAKNEKSQRETARDVDRTGEIGMAWFTLYLLNLLWALAGTSTQTRSSCSVPPAQEPLVNSMQVLMENSVTNSIYPNPSVLIAMNLVGPYNLEAQKLLTRQLMAIDTADMTIGQLALTIMALTSSCRDPGNKVSTLQRQMETWAPSSPNAEASSFYGPSLAILALCQKNPETTLPIAARFAKTLLANSSPFNVDTGAMVTLALTCMYNKIPVGSEEGYRTLFGQVLKDAVEDISMRIKDNGIIGGIYSTGLAMQALSVTPKQSNKEWNCKKTMDAVLNEIKLGKFRNPMSIAQILPSLKGKTYLDVPHTSCSPDPEVPPTLPNHPSPVPTMGPNITVKYTINNQLRGVELLFNFTIDVSVKSGSVLLVVLEEAQRKNSTFKFETTMTSWGPIVSSINNIAENVNHKTYWQFLSGKTPLNQEMAAGPRREPQAWLCSRLQSFNCRRKINSRYQGIRLGCQGAWPACKPPHAPRSGRPTPQGNPHLIRDALQGKPAGPHPCTRPLSYLIKE</sequence>
<keyword evidence="6 7" id="KW-0170">Cobalt</keyword>
<feature type="binding site" evidence="7">
    <location>
        <position position="752"/>
    </location>
    <ligand>
        <name>cyanocob(III)alamin</name>
        <dbReference type="ChEBI" id="CHEBI:17439"/>
    </ligand>
</feature>
<dbReference type="PROSITE" id="PS00468">
    <property type="entry name" value="COBALAMIN_BINDING"/>
    <property type="match status" value="2"/>
</dbReference>
<dbReference type="Pfam" id="PF14478">
    <property type="entry name" value="DUF4430"/>
    <property type="match status" value="1"/>
</dbReference>
<keyword evidence="9" id="KW-0175">Coiled coil</keyword>
<dbReference type="InterPro" id="IPR027954">
    <property type="entry name" value="Transcobalamin-like_C"/>
</dbReference>
<dbReference type="GO" id="GO:0006824">
    <property type="term" value="P:cobalt ion transport"/>
    <property type="evidence" value="ECO:0007669"/>
    <property type="project" value="UniProtKB-KW"/>
</dbReference>
<evidence type="ECO:0000256" key="1">
    <source>
        <dbReference type="ARBA" id="ARBA00004613"/>
    </source>
</evidence>
<evidence type="ECO:0000313" key="12">
    <source>
        <dbReference type="EMBL" id="KAK1335832.1"/>
    </source>
</evidence>
<dbReference type="Pfam" id="PF01122">
    <property type="entry name" value="Cobalamin_bind"/>
    <property type="match status" value="2"/>
</dbReference>
<dbReference type="InterPro" id="IPR002157">
    <property type="entry name" value="Cbl-bd_prot"/>
</dbReference>
<comment type="subcellular location">
    <subcellularLocation>
        <location evidence="1">Secreted</location>
    </subcellularLocation>
</comment>
<keyword evidence="13" id="KW-1185">Reference proteome</keyword>
<keyword evidence="3" id="KW-0171">Cobalt transport</keyword>
<evidence type="ECO:0000259" key="11">
    <source>
        <dbReference type="Pfam" id="PF14478"/>
    </source>
</evidence>
<proteinExistence type="inferred from homology"/>
<evidence type="ECO:0000256" key="9">
    <source>
        <dbReference type="SAM" id="Coils"/>
    </source>
</evidence>
<feature type="disulfide bond" evidence="8">
    <location>
        <begin position="625"/>
        <end position="664"/>
    </location>
</feature>
<organism evidence="12 13">
    <name type="scientific">Cnephaeus nilssonii</name>
    <name type="common">Northern bat</name>
    <name type="synonym">Eptesicus nilssonii</name>
    <dbReference type="NCBI Taxonomy" id="3371016"/>
    <lineage>
        <taxon>Eukaryota</taxon>
        <taxon>Metazoa</taxon>
        <taxon>Chordata</taxon>
        <taxon>Craniata</taxon>
        <taxon>Vertebrata</taxon>
        <taxon>Euteleostomi</taxon>
        <taxon>Mammalia</taxon>
        <taxon>Eutheria</taxon>
        <taxon>Laurasiatheria</taxon>
        <taxon>Chiroptera</taxon>
        <taxon>Yangochiroptera</taxon>
        <taxon>Vespertilionidae</taxon>
        <taxon>Cnephaeus</taxon>
    </lineage>
</organism>
<evidence type="ECO:0000256" key="4">
    <source>
        <dbReference type="ARBA" id="ARBA00022525"/>
    </source>
</evidence>
<dbReference type="Gene3D" id="2.170.130.30">
    <property type="match status" value="2"/>
</dbReference>
<dbReference type="EMBL" id="JAULJE010000013">
    <property type="protein sequence ID" value="KAK1335832.1"/>
    <property type="molecule type" value="Genomic_DNA"/>
</dbReference>
<keyword evidence="3" id="KW-0813">Transport</keyword>
<feature type="domain" description="Transcobalamin-like C-terminal" evidence="11">
    <location>
        <begin position="381"/>
        <end position="453"/>
    </location>
</feature>
<protein>
    <recommendedName>
        <fullName evidence="11">Transcobalamin-like C-terminal domain-containing protein</fullName>
    </recommendedName>
</protein>
<evidence type="ECO:0000256" key="5">
    <source>
        <dbReference type="ARBA" id="ARBA00022729"/>
    </source>
</evidence>
<feature type="binding site" evidence="7">
    <location>
        <position position="877"/>
    </location>
    <ligand>
        <name>cyanocob(III)alamin</name>
        <dbReference type="ChEBI" id="CHEBI:17439"/>
    </ligand>
</feature>
<dbReference type="Proteomes" id="UP001177744">
    <property type="component" value="Unassembled WGS sequence"/>
</dbReference>
<accession>A0AA40HS58</accession>
<dbReference type="AlphaFoldDB" id="A0AA40HS58"/>
<keyword evidence="4" id="KW-0964">Secreted</keyword>
<feature type="binding site" evidence="7">
    <location>
        <position position="653"/>
    </location>
    <ligand>
        <name>cyanocob(III)alamin</name>
        <dbReference type="ChEBI" id="CHEBI:17439"/>
    </ligand>
</feature>
<keyword evidence="5" id="KW-0732">Signal</keyword>
<reference evidence="12" key="1">
    <citation type="submission" date="2023-06" db="EMBL/GenBank/DDBJ databases">
        <title>Reference genome for the Northern bat (Eptesicus nilssonii), a most northern bat species.</title>
        <authorList>
            <person name="Laine V.N."/>
            <person name="Pulliainen A.T."/>
            <person name="Lilley T.M."/>
        </authorList>
    </citation>
    <scope>NUCLEOTIDE SEQUENCE</scope>
    <source>
        <strain evidence="12">BLF_Eptnil</strain>
        <tissue evidence="12">Kidney</tissue>
    </source>
</reference>
<comment type="similarity">
    <text evidence="2">Belongs to the eukaryotic cobalamin transport proteins family.</text>
</comment>
<feature type="coiled-coil region" evidence="9">
    <location>
        <begin position="20"/>
        <end position="47"/>
    </location>
</feature>
<evidence type="ECO:0000256" key="10">
    <source>
        <dbReference type="SAM" id="MobiDB-lite"/>
    </source>
</evidence>
<evidence type="ECO:0000256" key="8">
    <source>
        <dbReference type="PIRSR" id="PIRSR602157-2"/>
    </source>
</evidence>
<dbReference type="GO" id="GO:0031419">
    <property type="term" value="F:cobalamin binding"/>
    <property type="evidence" value="ECO:0007669"/>
    <property type="project" value="InterPro"/>
</dbReference>
<feature type="region of interest" description="Disordered" evidence="10">
    <location>
        <begin position="926"/>
        <end position="960"/>
    </location>
</feature>
<dbReference type="PANTHER" id="PTHR10559:SF13">
    <property type="entry name" value="TRANSCOBALAMIN-1"/>
    <property type="match status" value="1"/>
</dbReference>
<gene>
    <name evidence="12" type="ORF">QTO34_003630</name>
</gene>
<evidence type="ECO:0000256" key="7">
    <source>
        <dbReference type="PIRSR" id="PIRSR602157-1"/>
    </source>
</evidence>
<comment type="caution">
    <text evidence="12">The sequence shown here is derived from an EMBL/GenBank/DDBJ whole genome shotgun (WGS) entry which is preliminary data.</text>
</comment>
<dbReference type="InterPro" id="IPR051588">
    <property type="entry name" value="Cobalamin_Transport"/>
</dbReference>
<keyword evidence="8" id="KW-1015">Disulfide bond</keyword>
<evidence type="ECO:0000313" key="13">
    <source>
        <dbReference type="Proteomes" id="UP001177744"/>
    </source>
</evidence>
<keyword evidence="3" id="KW-0406">Ion transport</keyword>
<evidence type="ECO:0000256" key="6">
    <source>
        <dbReference type="ARBA" id="ARBA00023285"/>
    </source>
</evidence>
<feature type="disulfide bond" evidence="8">
    <location>
        <begin position="508"/>
        <end position="728"/>
    </location>
</feature>
<dbReference type="GO" id="GO:0005615">
    <property type="term" value="C:extracellular space"/>
    <property type="evidence" value="ECO:0007669"/>
    <property type="project" value="TreeGrafter"/>
</dbReference>
<name>A0AA40HS58_CNENI</name>